<dbReference type="Proteomes" id="UP000051952">
    <property type="component" value="Unassembled WGS sequence"/>
</dbReference>
<keyword evidence="4" id="KW-1185">Reference proteome</keyword>
<keyword evidence="2" id="KW-0732">Signal</keyword>
<dbReference type="VEuPathDB" id="TriTrypDB:BSAL_36810"/>
<evidence type="ECO:0000313" key="3">
    <source>
        <dbReference type="EMBL" id="CUG92344.1"/>
    </source>
</evidence>
<organism evidence="3 4">
    <name type="scientific">Bodo saltans</name>
    <name type="common">Flagellated protozoan</name>
    <dbReference type="NCBI Taxonomy" id="75058"/>
    <lineage>
        <taxon>Eukaryota</taxon>
        <taxon>Discoba</taxon>
        <taxon>Euglenozoa</taxon>
        <taxon>Kinetoplastea</taxon>
        <taxon>Metakinetoplastina</taxon>
        <taxon>Eubodonida</taxon>
        <taxon>Bodonidae</taxon>
        <taxon>Bodo</taxon>
    </lineage>
</organism>
<protein>
    <recommendedName>
        <fullName evidence="5">Membrane-associated protein</fullName>
    </recommendedName>
</protein>
<evidence type="ECO:0000313" key="4">
    <source>
        <dbReference type="Proteomes" id="UP000051952"/>
    </source>
</evidence>
<evidence type="ECO:0000256" key="1">
    <source>
        <dbReference type="SAM" id="MobiDB-lite"/>
    </source>
</evidence>
<proteinExistence type="predicted"/>
<feature type="signal peptide" evidence="2">
    <location>
        <begin position="1"/>
        <end position="18"/>
    </location>
</feature>
<accession>A0A0S4JLE2</accession>
<feature type="chain" id="PRO_5006622514" description="Membrane-associated protein" evidence="2">
    <location>
        <begin position="19"/>
        <end position="108"/>
    </location>
</feature>
<evidence type="ECO:0008006" key="5">
    <source>
        <dbReference type="Google" id="ProtNLM"/>
    </source>
</evidence>
<name>A0A0S4JLE2_BODSA</name>
<feature type="compositionally biased region" description="Basic and acidic residues" evidence="1">
    <location>
        <begin position="47"/>
        <end position="57"/>
    </location>
</feature>
<dbReference type="AlphaFoldDB" id="A0A0S4JLE2"/>
<evidence type="ECO:0000256" key="2">
    <source>
        <dbReference type="SAM" id="SignalP"/>
    </source>
</evidence>
<reference evidence="4" key="1">
    <citation type="submission" date="2015-09" db="EMBL/GenBank/DDBJ databases">
        <authorList>
            <consortium name="Pathogen Informatics"/>
        </authorList>
    </citation>
    <scope>NUCLEOTIDE SEQUENCE [LARGE SCALE GENOMIC DNA]</scope>
    <source>
        <strain evidence="4">Lake Konstanz</strain>
    </source>
</reference>
<dbReference type="EMBL" id="CYKH01002033">
    <property type="protein sequence ID" value="CUG92344.1"/>
    <property type="molecule type" value="Genomic_DNA"/>
</dbReference>
<feature type="compositionally biased region" description="Low complexity" evidence="1">
    <location>
        <begin position="34"/>
        <end position="46"/>
    </location>
</feature>
<sequence length="108" mass="11516">MNCVAIVVAVLLISATVGSNEFPAVSPQHSKISPEAAAPAAAAGKPEGPKGGKEGPRRVRNGQVFVPISDADLELEHATWSEGHDNMTTVEKRLWASVCAHQRCRFRT</sequence>
<gene>
    <name evidence="3" type="ORF">BSAL_36810</name>
</gene>
<feature type="region of interest" description="Disordered" evidence="1">
    <location>
        <begin position="23"/>
        <end position="61"/>
    </location>
</feature>